<keyword evidence="1" id="KW-0732">Signal</keyword>
<organism evidence="2 3">
    <name type="scientific">Parabacteroides merdae</name>
    <dbReference type="NCBI Taxonomy" id="46503"/>
    <lineage>
        <taxon>Bacteria</taxon>
        <taxon>Pseudomonadati</taxon>
        <taxon>Bacteroidota</taxon>
        <taxon>Bacteroidia</taxon>
        <taxon>Bacteroidales</taxon>
        <taxon>Tannerellaceae</taxon>
        <taxon>Parabacteroides</taxon>
    </lineage>
</organism>
<sequence>MMNKLINPILFIMCLLAMACSDDNNENETFAPFSLEKRYYEVRLERNATSIPIINGSGDISLAIEDENILNAIYSKYNDKEDDRKGHINLYGMQKGSTTLTITDNITKDVETVEVKVTDCYLAYVINDSNHPVLPAGTTLFLVNNGAHDYYLFDQNNIDNKPILKDNGYEFFITLDSGTGAAPTNYAIPNLRLYKHNPADAATTTSEFYDFQIKMYGEDASSSYVLQIIQAYLDVDWEELISNALTKSPAPIDMTMIMTVPDTDYRIRGVLSAVSIPKHILD</sequence>
<evidence type="ECO:0008006" key="4">
    <source>
        <dbReference type="Google" id="ProtNLM"/>
    </source>
</evidence>
<evidence type="ECO:0000313" key="3">
    <source>
        <dbReference type="Proteomes" id="UP000286260"/>
    </source>
</evidence>
<reference evidence="2 3" key="1">
    <citation type="submission" date="2018-08" db="EMBL/GenBank/DDBJ databases">
        <title>A genome reference for cultivated species of the human gut microbiota.</title>
        <authorList>
            <person name="Zou Y."/>
            <person name="Xue W."/>
            <person name="Luo G."/>
        </authorList>
    </citation>
    <scope>NUCLEOTIDE SEQUENCE [LARGE SCALE GENOMIC DNA]</scope>
    <source>
        <strain evidence="2 3">AM34-17</strain>
    </source>
</reference>
<name>A0A3R6HVG4_9BACT</name>
<dbReference type="AlphaFoldDB" id="A0A3R6HVG4"/>
<accession>A0A3R6HVG4</accession>
<feature type="chain" id="PRO_5018730442" description="DUF4249 family protein" evidence="1">
    <location>
        <begin position="20"/>
        <end position="282"/>
    </location>
</feature>
<feature type="signal peptide" evidence="1">
    <location>
        <begin position="1"/>
        <end position="19"/>
    </location>
</feature>
<gene>
    <name evidence="2" type="ORF">DW828_06015</name>
</gene>
<proteinExistence type="predicted"/>
<dbReference type="PROSITE" id="PS51257">
    <property type="entry name" value="PROKAR_LIPOPROTEIN"/>
    <property type="match status" value="1"/>
</dbReference>
<evidence type="ECO:0000313" key="2">
    <source>
        <dbReference type="EMBL" id="RHC88064.1"/>
    </source>
</evidence>
<protein>
    <recommendedName>
        <fullName evidence="4">DUF4249 family protein</fullName>
    </recommendedName>
</protein>
<dbReference type="RefSeq" id="WP_122204157.1">
    <property type="nucleotide sequence ID" value="NZ_QSII01000006.1"/>
</dbReference>
<evidence type="ECO:0000256" key="1">
    <source>
        <dbReference type="SAM" id="SignalP"/>
    </source>
</evidence>
<dbReference type="Proteomes" id="UP000286260">
    <property type="component" value="Unassembled WGS sequence"/>
</dbReference>
<dbReference type="EMBL" id="QSII01000006">
    <property type="protein sequence ID" value="RHC88064.1"/>
    <property type="molecule type" value="Genomic_DNA"/>
</dbReference>
<comment type="caution">
    <text evidence="2">The sequence shown here is derived from an EMBL/GenBank/DDBJ whole genome shotgun (WGS) entry which is preliminary data.</text>
</comment>